<dbReference type="SUPFAM" id="SSF53822">
    <property type="entry name" value="Periplasmic binding protein-like I"/>
    <property type="match status" value="1"/>
</dbReference>
<keyword evidence="3" id="KW-0804">Transcription</keyword>
<dbReference type="Pfam" id="PF00356">
    <property type="entry name" value="LacI"/>
    <property type="match status" value="1"/>
</dbReference>
<evidence type="ECO:0000256" key="1">
    <source>
        <dbReference type="ARBA" id="ARBA00023015"/>
    </source>
</evidence>
<gene>
    <name evidence="5" type="ORF">SAMN05192533_11268</name>
</gene>
<dbReference type="InterPro" id="IPR046335">
    <property type="entry name" value="LacI/GalR-like_sensor"/>
</dbReference>
<evidence type="ECO:0000313" key="6">
    <source>
        <dbReference type="Proteomes" id="UP000198553"/>
    </source>
</evidence>
<dbReference type="GO" id="GO:0003700">
    <property type="term" value="F:DNA-binding transcription factor activity"/>
    <property type="evidence" value="ECO:0007669"/>
    <property type="project" value="TreeGrafter"/>
</dbReference>
<dbReference type="STRING" id="930146.SAMN05192533_11268"/>
<dbReference type="SMART" id="SM00354">
    <property type="entry name" value="HTH_LACI"/>
    <property type="match status" value="1"/>
</dbReference>
<evidence type="ECO:0000256" key="3">
    <source>
        <dbReference type="ARBA" id="ARBA00023163"/>
    </source>
</evidence>
<evidence type="ECO:0000256" key="2">
    <source>
        <dbReference type="ARBA" id="ARBA00023125"/>
    </source>
</evidence>
<protein>
    <submittedName>
        <fullName evidence="5">DNA-binding transcriptional regulator, LacI/PurR family</fullName>
    </submittedName>
</protein>
<evidence type="ECO:0000313" key="5">
    <source>
        <dbReference type="EMBL" id="SEN38318.1"/>
    </source>
</evidence>
<accession>A0A1H8G4U7</accession>
<keyword evidence="6" id="KW-1185">Reference proteome</keyword>
<dbReference type="PANTHER" id="PTHR30146">
    <property type="entry name" value="LACI-RELATED TRANSCRIPTIONAL REPRESSOR"/>
    <property type="match status" value="1"/>
</dbReference>
<sequence length="342" mass="37968">MMAVTIKDVAKQANVAPSTVSRVLSDSPRISEKTKKKVRKVMEEMGYYINHNARVLVQKSTQTIGIVMKNSTSASLHDPFFPEVLRGISALCHQQSFNISITTGESEEAIFNDVVKMVQGKRVDGLIVSYSKKDDKVVPFLVKSGIPFVVVGKPIGKANEIMSVDNDNVQAAKEATEYLIRLGHTKIGFISEQPKYEVSAARLQGYTDAMRMNNLDIDADFIKHLDKSEPMKRVVDELLDGSKLPTGFVVTDDIAALNLLLCLREKNIKVPEEVSIISFNNTIIAKLATPPLTSIDTQIYQLGYESAKCLIEEIKNPLMFKKSVIIPTFIEERGSCQSLLDK</sequence>
<dbReference type="InterPro" id="IPR010982">
    <property type="entry name" value="Lambda_DNA-bd_dom_sf"/>
</dbReference>
<dbReference type="SUPFAM" id="SSF47413">
    <property type="entry name" value="lambda repressor-like DNA-binding domains"/>
    <property type="match status" value="1"/>
</dbReference>
<dbReference type="AlphaFoldDB" id="A0A1H8G4U7"/>
<dbReference type="InterPro" id="IPR028082">
    <property type="entry name" value="Peripla_BP_I"/>
</dbReference>
<dbReference type="CDD" id="cd06294">
    <property type="entry name" value="PBP1_MalR-like"/>
    <property type="match status" value="1"/>
</dbReference>
<dbReference type="CDD" id="cd01392">
    <property type="entry name" value="HTH_LacI"/>
    <property type="match status" value="1"/>
</dbReference>
<dbReference type="GO" id="GO:0000976">
    <property type="term" value="F:transcription cis-regulatory region binding"/>
    <property type="evidence" value="ECO:0007669"/>
    <property type="project" value="TreeGrafter"/>
</dbReference>
<proteinExistence type="predicted"/>
<dbReference type="InterPro" id="IPR000843">
    <property type="entry name" value="HTH_LacI"/>
</dbReference>
<dbReference type="Gene3D" id="3.40.50.2300">
    <property type="match status" value="2"/>
</dbReference>
<organism evidence="5 6">
    <name type="scientific">Mesobacillus persicus</name>
    <dbReference type="NCBI Taxonomy" id="930146"/>
    <lineage>
        <taxon>Bacteria</taxon>
        <taxon>Bacillati</taxon>
        <taxon>Bacillota</taxon>
        <taxon>Bacilli</taxon>
        <taxon>Bacillales</taxon>
        <taxon>Bacillaceae</taxon>
        <taxon>Mesobacillus</taxon>
    </lineage>
</organism>
<dbReference type="PANTHER" id="PTHR30146:SF109">
    <property type="entry name" value="HTH-TYPE TRANSCRIPTIONAL REGULATOR GALS"/>
    <property type="match status" value="1"/>
</dbReference>
<dbReference type="Proteomes" id="UP000198553">
    <property type="component" value="Unassembled WGS sequence"/>
</dbReference>
<reference evidence="6" key="1">
    <citation type="submission" date="2016-10" db="EMBL/GenBank/DDBJ databases">
        <authorList>
            <person name="Varghese N."/>
            <person name="Submissions S."/>
        </authorList>
    </citation>
    <scope>NUCLEOTIDE SEQUENCE [LARGE SCALE GENOMIC DNA]</scope>
    <source>
        <strain evidence="6">B48,IBRC-M 10115,DSM 25386,CECT 8001</strain>
    </source>
</reference>
<evidence type="ECO:0000259" key="4">
    <source>
        <dbReference type="PROSITE" id="PS50932"/>
    </source>
</evidence>
<name>A0A1H8G4U7_9BACI</name>
<feature type="domain" description="HTH lacI-type" evidence="4">
    <location>
        <begin position="4"/>
        <end position="58"/>
    </location>
</feature>
<dbReference type="PROSITE" id="PS50932">
    <property type="entry name" value="HTH_LACI_2"/>
    <property type="match status" value="1"/>
</dbReference>
<dbReference type="EMBL" id="FOBW01000012">
    <property type="protein sequence ID" value="SEN38318.1"/>
    <property type="molecule type" value="Genomic_DNA"/>
</dbReference>
<dbReference type="Gene3D" id="1.10.260.40">
    <property type="entry name" value="lambda repressor-like DNA-binding domains"/>
    <property type="match status" value="1"/>
</dbReference>
<keyword evidence="1" id="KW-0805">Transcription regulation</keyword>
<dbReference type="Pfam" id="PF13377">
    <property type="entry name" value="Peripla_BP_3"/>
    <property type="match status" value="1"/>
</dbReference>
<keyword evidence="2 5" id="KW-0238">DNA-binding</keyword>